<accession>A0A072UHE2</accession>
<dbReference type="Proteomes" id="UP000265566">
    <property type="component" value="Chromosome 4"/>
</dbReference>
<reference evidence="7 10" key="1">
    <citation type="journal article" date="2011" name="Nature">
        <title>The Medicago genome provides insight into the evolution of rhizobial symbioses.</title>
        <authorList>
            <person name="Young N.D."/>
            <person name="Debelle F."/>
            <person name="Oldroyd G.E."/>
            <person name="Geurts R."/>
            <person name="Cannon S.B."/>
            <person name="Udvardi M.K."/>
            <person name="Benedito V.A."/>
            <person name="Mayer K.F."/>
            <person name="Gouzy J."/>
            <person name="Schoof H."/>
            <person name="Van de Peer Y."/>
            <person name="Proost S."/>
            <person name="Cook D.R."/>
            <person name="Meyers B.C."/>
            <person name="Spannagl M."/>
            <person name="Cheung F."/>
            <person name="De Mita S."/>
            <person name="Krishnakumar V."/>
            <person name="Gundlach H."/>
            <person name="Zhou S."/>
            <person name="Mudge J."/>
            <person name="Bharti A.K."/>
            <person name="Murray J.D."/>
            <person name="Naoumkina M.A."/>
            <person name="Rosen B."/>
            <person name="Silverstein K.A."/>
            <person name="Tang H."/>
            <person name="Rombauts S."/>
            <person name="Zhao P.X."/>
            <person name="Zhou P."/>
            <person name="Barbe V."/>
            <person name="Bardou P."/>
            <person name="Bechner M."/>
            <person name="Bellec A."/>
            <person name="Berger A."/>
            <person name="Berges H."/>
            <person name="Bidwell S."/>
            <person name="Bisseling T."/>
            <person name="Choisne N."/>
            <person name="Couloux A."/>
            <person name="Denny R."/>
            <person name="Deshpande S."/>
            <person name="Dai X."/>
            <person name="Doyle J.J."/>
            <person name="Dudez A.M."/>
            <person name="Farmer A.D."/>
            <person name="Fouteau S."/>
            <person name="Franken C."/>
            <person name="Gibelin C."/>
            <person name="Gish J."/>
            <person name="Goldstein S."/>
            <person name="Gonzalez A.J."/>
            <person name="Green P.J."/>
            <person name="Hallab A."/>
            <person name="Hartog M."/>
            <person name="Hua A."/>
            <person name="Humphray S.J."/>
            <person name="Jeong D.H."/>
            <person name="Jing Y."/>
            <person name="Jocker A."/>
            <person name="Kenton S.M."/>
            <person name="Kim D.J."/>
            <person name="Klee K."/>
            <person name="Lai H."/>
            <person name="Lang C."/>
            <person name="Lin S."/>
            <person name="Macmil S.L."/>
            <person name="Magdelenat G."/>
            <person name="Matthews L."/>
            <person name="McCorrison J."/>
            <person name="Monaghan E.L."/>
            <person name="Mun J.H."/>
            <person name="Najar F.Z."/>
            <person name="Nicholson C."/>
            <person name="Noirot C."/>
            <person name="O'Bleness M."/>
            <person name="Paule C.R."/>
            <person name="Poulain J."/>
            <person name="Prion F."/>
            <person name="Qin B."/>
            <person name="Qu C."/>
            <person name="Retzel E.F."/>
            <person name="Riddle C."/>
            <person name="Sallet E."/>
            <person name="Samain S."/>
            <person name="Samson N."/>
            <person name="Sanders I."/>
            <person name="Saurat O."/>
            <person name="Scarpelli C."/>
            <person name="Schiex T."/>
            <person name="Segurens B."/>
            <person name="Severin A.J."/>
            <person name="Sherrier D.J."/>
            <person name="Shi R."/>
            <person name="Sims S."/>
            <person name="Singer S.R."/>
            <person name="Sinharoy S."/>
            <person name="Sterck L."/>
            <person name="Viollet A."/>
            <person name="Wang B.B."/>
            <person name="Wang K."/>
            <person name="Wang M."/>
            <person name="Wang X."/>
            <person name="Warfsmann J."/>
            <person name="Weissenbach J."/>
            <person name="White D.D."/>
            <person name="White J.D."/>
            <person name="Wiley G.B."/>
            <person name="Wincker P."/>
            <person name="Xing Y."/>
            <person name="Yang L."/>
            <person name="Yao Z."/>
            <person name="Ying F."/>
            <person name="Zhai J."/>
            <person name="Zhou L."/>
            <person name="Zuber A."/>
            <person name="Denarie J."/>
            <person name="Dixon R.A."/>
            <person name="May G.D."/>
            <person name="Schwartz D.C."/>
            <person name="Rogers J."/>
            <person name="Quetier F."/>
            <person name="Town C.D."/>
            <person name="Roe B.A."/>
        </authorList>
    </citation>
    <scope>NUCLEOTIDE SEQUENCE [LARGE SCALE GENOMIC DNA]</scope>
    <source>
        <strain evidence="7">A17</strain>
        <strain evidence="9 10">cv. Jemalong A17</strain>
    </source>
</reference>
<gene>
    <name evidence="7" type="ordered locus">MTR_4g025370</name>
    <name evidence="8" type="ORF">MtrunA17_Chr4g0011571</name>
</gene>
<evidence type="ECO:0000256" key="1">
    <source>
        <dbReference type="ARBA" id="ARBA00022737"/>
    </source>
</evidence>
<keyword evidence="10" id="KW-1185">Reference proteome</keyword>
<dbReference type="InterPro" id="IPR041118">
    <property type="entry name" value="Rx_N"/>
</dbReference>
<reference evidence="8" key="4">
    <citation type="journal article" date="2018" name="Nat. Plants">
        <title>Whole-genome landscape of Medicago truncatula symbiotic genes.</title>
        <authorList>
            <person name="Pecrix Y."/>
            <person name="Gamas P."/>
            <person name="Carrere S."/>
        </authorList>
    </citation>
    <scope>NUCLEOTIDE SEQUENCE</scope>
    <source>
        <tissue evidence="8">Leaves</tissue>
    </source>
</reference>
<sequence length="125" mass="14076">MFPYSYHQSYLMAEQIPHGVAQSLINGLASVALREFGRINNVKDELESLTKTVESIRAALLDAENKQEKSLCVQNWVTRLKDVLVAADDLIDEFLLDTFGAFNYSLSILGIDFNLCIVILILIRI</sequence>
<evidence type="ECO:0000313" key="7">
    <source>
        <dbReference type="EMBL" id="KEH29102.1"/>
    </source>
</evidence>
<evidence type="ECO:0000313" key="8">
    <source>
        <dbReference type="EMBL" id="RHN59284.1"/>
    </source>
</evidence>
<keyword evidence="3" id="KW-0611">Plant defense</keyword>
<dbReference type="Gramene" id="rna21289">
    <property type="protein sequence ID" value="RHN59284.1"/>
    <property type="gene ID" value="gene21289"/>
</dbReference>
<dbReference type="AlphaFoldDB" id="A0A072UHE2"/>
<protein>
    <submittedName>
        <fullName evidence="7">Disease resistance RGA4-like protein, putative</fullName>
    </submittedName>
</protein>
<evidence type="ECO:0000256" key="2">
    <source>
        <dbReference type="ARBA" id="ARBA00022741"/>
    </source>
</evidence>
<evidence type="ECO:0000313" key="9">
    <source>
        <dbReference type="EnsemblPlants" id="KEH29102"/>
    </source>
</evidence>
<dbReference type="Proteomes" id="UP000002051">
    <property type="component" value="Chromosome 4"/>
</dbReference>
<keyword evidence="5" id="KW-0812">Transmembrane</keyword>
<keyword evidence="2" id="KW-0547">Nucleotide-binding</keyword>
<dbReference type="GO" id="GO:0000166">
    <property type="term" value="F:nucleotide binding"/>
    <property type="evidence" value="ECO:0007669"/>
    <property type="project" value="UniProtKB-KW"/>
</dbReference>
<evidence type="ECO:0000259" key="6">
    <source>
        <dbReference type="Pfam" id="PF18052"/>
    </source>
</evidence>
<dbReference type="GO" id="GO:0006952">
    <property type="term" value="P:defense response"/>
    <property type="evidence" value="ECO:0007669"/>
    <property type="project" value="UniProtKB-KW"/>
</dbReference>
<feature type="domain" description="Disease resistance N-terminal" evidence="6">
    <location>
        <begin position="21"/>
        <end position="96"/>
    </location>
</feature>
<dbReference type="EnsemblPlants" id="KEH29102">
    <property type="protein sequence ID" value="KEH29102"/>
    <property type="gene ID" value="MTR_4g025370"/>
</dbReference>
<keyword evidence="5" id="KW-0472">Membrane</keyword>
<organism evidence="7 10">
    <name type="scientific">Medicago truncatula</name>
    <name type="common">Barrel medic</name>
    <name type="synonym">Medicago tribuloides</name>
    <dbReference type="NCBI Taxonomy" id="3880"/>
    <lineage>
        <taxon>Eukaryota</taxon>
        <taxon>Viridiplantae</taxon>
        <taxon>Streptophyta</taxon>
        <taxon>Embryophyta</taxon>
        <taxon>Tracheophyta</taxon>
        <taxon>Spermatophyta</taxon>
        <taxon>Magnoliopsida</taxon>
        <taxon>eudicotyledons</taxon>
        <taxon>Gunneridae</taxon>
        <taxon>Pentapetalae</taxon>
        <taxon>rosids</taxon>
        <taxon>fabids</taxon>
        <taxon>Fabales</taxon>
        <taxon>Fabaceae</taxon>
        <taxon>Papilionoideae</taxon>
        <taxon>50 kb inversion clade</taxon>
        <taxon>NPAAA clade</taxon>
        <taxon>Hologalegina</taxon>
        <taxon>IRL clade</taxon>
        <taxon>Trifolieae</taxon>
        <taxon>Medicago</taxon>
    </lineage>
</organism>
<keyword evidence="1" id="KW-0677">Repeat</keyword>
<evidence type="ECO:0000256" key="3">
    <source>
        <dbReference type="ARBA" id="ARBA00022821"/>
    </source>
</evidence>
<dbReference type="Pfam" id="PF18052">
    <property type="entry name" value="Rx_N"/>
    <property type="match status" value="1"/>
</dbReference>
<feature type="coiled-coil region" evidence="4">
    <location>
        <begin position="39"/>
        <end position="66"/>
    </location>
</feature>
<dbReference type="Gene3D" id="1.20.5.4130">
    <property type="match status" value="1"/>
</dbReference>
<reference evidence="7 10" key="2">
    <citation type="journal article" date="2014" name="BMC Genomics">
        <title>An improved genome release (version Mt4.0) for the model legume Medicago truncatula.</title>
        <authorList>
            <person name="Tang H."/>
            <person name="Krishnakumar V."/>
            <person name="Bidwell S."/>
            <person name="Rosen B."/>
            <person name="Chan A."/>
            <person name="Zhou S."/>
            <person name="Gentzbittel L."/>
            <person name="Childs K.L."/>
            <person name="Yandell M."/>
            <person name="Gundlach H."/>
            <person name="Mayer K.F."/>
            <person name="Schwartz D.C."/>
            <person name="Town C.D."/>
        </authorList>
    </citation>
    <scope>GENOME REANNOTATION</scope>
    <source>
        <strain evidence="7">A17</strain>
        <strain evidence="9 10">cv. Jemalong A17</strain>
    </source>
</reference>
<name>A0A072UHE2_MEDTR</name>
<dbReference type="EMBL" id="PSQE01000004">
    <property type="protein sequence ID" value="RHN59284.1"/>
    <property type="molecule type" value="Genomic_DNA"/>
</dbReference>
<evidence type="ECO:0000256" key="4">
    <source>
        <dbReference type="SAM" id="Coils"/>
    </source>
</evidence>
<evidence type="ECO:0000313" key="10">
    <source>
        <dbReference type="Proteomes" id="UP000002051"/>
    </source>
</evidence>
<keyword evidence="5" id="KW-1133">Transmembrane helix</keyword>
<proteinExistence type="predicted"/>
<feature type="transmembrane region" description="Helical" evidence="5">
    <location>
        <begin position="104"/>
        <end position="123"/>
    </location>
</feature>
<reference evidence="9" key="3">
    <citation type="submission" date="2015-04" db="UniProtKB">
        <authorList>
            <consortium name="EnsemblPlants"/>
        </authorList>
    </citation>
    <scope>IDENTIFICATION</scope>
    <source>
        <strain evidence="9">cv. Jemalong A17</strain>
    </source>
</reference>
<evidence type="ECO:0000256" key="5">
    <source>
        <dbReference type="SAM" id="Phobius"/>
    </source>
</evidence>
<dbReference type="EMBL" id="CM001220">
    <property type="protein sequence ID" value="KEH29102.1"/>
    <property type="molecule type" value="Genomic_DNA"/>
</dbReference>
<keyword evidence="4" id="KW-0175">Coiled coil</keyword>